<dbReference type="Proteomes" id="UP000050430">
    <property type="component" value="Unassembled WGS sequence"/>
</dbReference>
<feature type="transmembrane region" description="Helical" evidence="1">
    <location>
        <begin position="33"/>
        <end position="53"/>
    </location>
</feature>
<evidence type="ECO:0000256" key="1">
    <source>
        <dbReference type="SAM" id="Phobius"/>
    </source>
</evidence>
<comment type="caution">
    <text evidence="2">The sequence shown here is derived from an EMBL/GenBank/DDBJ whole genome shotgun (WGS) entry which is preliminary data.</text>
</comment>
<dbReference type="EMBL" id="LGCK01000007">
    <property type="protein sequence ID" value="KPL72800.1"/>
    <property type="molecule type" value="Genomic_DNA"/>
</dbReference>
<feature type="transmembrane region" description="Helical" evidence="1">
    <location>
        <begin position="385"/>
        <end position="407"/>
    </location>
</feature>
<feature type="transmembrane region" description="Helical" evidence="1">
    <location>
        <begin position="241"/>
        <end position="261"/>
    </location>
</feature>
<organism evidence="2 3">
    <name type="scientific">Leptolinea tardivitalis</name>
    <dbReference type="NCBI Taxonomy" id="229920"/>
    <lineage>
        <taxon>Bacteria</taxon>
        <taxon>Bacillati</taxon>
        <taxon>Chloroflexota</taxon>
        <taxon>Anaerolineae</taxon>
        <taxon>Anaerolineales</taxon>
        <taxon>Anaerolineaceae</taxon>
        <taxon>Leptolinea</taxon>
    </lineage>
</organism>
<evidence type="ECO:0000313" key="3">
    <source>
        <dbReference type="Proteomes" id="UP000050430"/>
    </source>
</evidence>
<sequence>MSLYNLKINLNNKRFQGELMFSLPQQEEKRLELANTFIILAITLLGTFLRFQYLQKSDFVINDGGMFYTMILDLERNNYLLPMFTSYNQSQIPFAYPPLSFYEGAFINQFLHVDLITIFRWYPLIFNILSIPAVYFLSMEIVRKTKQAIISTGFYAILLPGFEWLISGGGLTRSPAHTFFIISFTLYLAFLRTREKKHLIFSIFTGALMTLHHIEYCWMLVFSSVLFSFYKWKIKENLGPLLLFFFGIGILTAPYWVVILLKHGPEPFLSAFSAGEFNFLSTFARLTILVFTEETLIAFINVLAIIGLLYCLFTKNFIIVIWLVLIGFLNPRSANRSLIFPVVILASIAIDELICPALDNLRTSQVENSEKKSKIKLFTKADPKLYSHLFILFAFGFPFFLGFINTLGIHPVLSMLPQQELEALQWIRDNTDKNGVFVVLNPSIEWHMDKLGEWFPALTNRKSLTTIQGTEWLPDSTFEKEKIIYDEFKECAKTGETCLAEWELKNHNKFDYLVVSRVNGSMNSQDIGLKFFIKTVEESEKYDCIYTNDVINIYKKKGN</sequence>
<feature type="transmembrane region" description="Helical" evidence="1">
    <location>
        <begin position="118"/>
        <end position="137"/>
    </location>
</feature>
<evidence type="ECO:0000313" key="2">
    <source>
        <dbReference type="EMBL" id="KPL72800.1"/>
    </source>
</evidence>
<protein>
    <submittedName>
        <fullName evidence="2">Uncharacterized protein</fullName>
    </submittedName>
</protein>
<keyword evidence="3" id="KW-1185">Reference proteome</keyword>
<accession>A0A0P6WUG7</accession>
<keyword evidence="1" id="KW-0472">Membrane</keyword>
<feature type="transmembrane region" description="Helical" evidence="1">
    <location>
        <begin position="198"/>
        <end position="221"/>
    </location>
</feature>
<name>A0A0P6WUG7_9CHLR</name>
<keyword evidence="1" id="KW-1133">Transmembrane helix</keyword>
<reference evidence="2 3" key="1">
    <citation type="submission" date="2015-07" db="EMBL/GenBank/DDBJ databases">
        <title>Genome sequence of Leptolinea tardivitalis DSM 16556.</title>
        <authorList>
            <person name="Hemp J."/>
            <person name="Ward L.M."/>
            <person name="Pace L.A."/>
            <person name="Fischer W.W."/>
        </authorList>
    </citation>
    <scope>NUCLEOTIDE SEQUENCE [LARGE SCALE GENOMIC DNA]</scope>
    <source>
        <strain evidence="2 3">YMTK-2</strain>
    </source>
</reference>
<dbReference type="STRING" id="229920.ADM99_06955"/>
<proteinExistence type="predicted"/>
<dbReference type="AlphaFoldDB" id="A0A0P6WUG7"/>
<feature type="transmembrane region" description="Helical" evidence="1">
    <location>
        <begin position="297"/>
        <end position="326"/>
    </location>
</feature>
<feature type="transmembrane region" description="Helical" evidence="1">
    <location>
        <begin position="174"/>
        <end position="191"/>
    </location>
</feature>
<gene>
    <name evidence="2" type="ORF">ADM99_06955</name>
</gene>
<feature type="transmembrane region" description="Helical" evidence="1">
    <location>
        <begin position="149"/>
        <end position="168"/>
    </location>
</feature>
<keyword evidence="1" id="KW-0812">Transmembrane</keyword>
<feature type="transmembrane region" description="Helical" evidence="1">
    <location>
        <begin position="268"/>
        <end position="291"/>
    </location>
</feature>